<organism evidence="1 2">
    <name type="scientific">Pseudaquabacterium inlustre</name>
    <dbReference type="NCBI Taxonomy" id="2984192"/>
    <lineage>
        <taxon>Bacteria</taxon>
        <taxon>Pseudomonadati</taxon>
        <taxon>Pseudomonadota</taxon>
        <taxon>Betaproteobacteria</taxon>
        <taxon>Burkholderiales</taxon>
        <taxon>Sphaerotilaceae</taxon>
        <taxon>Pseudaquabacterium</taxon>
    </lineage>
</organism>
<keyword evidence="2" id="KW-1185">Reference proteome</keyword>
<evidence type="ECO:0000313" key="1">
    <source>
        <dbReference type="EMBL" id="MEK8049469.1"/>
    </source>
</evidence>
<dbReference type="InterPro" id="IPR036890">
    <property type="entry name" value="HATPase_C_sf"/>
</dbReference>
<dbReference type="EMBL" id="JBBUTH010000001">
    <property type="protein sequence ID" value="MEK8049469.1"/>
    <property type="molecule type" value="Genomic_DNA"/>
</dbReference>
<dbReference type="RefSeq" id="WP_341409131.1">
    <property type="nucleotide sequence ID" value="NZ_JBBUTH010000001.1"/>
</dbReference>
<keyword evidence="1" id="KW-0808">Transferase</keyword>
<proteinExistence type="predicted"/>
<evidence type="ECO:0000313" key="2">
    <source>
        <dbReference type="Proteomes" id="UP001365405"/>
    </source>
</evidence>
<sequence>MHSTLLTIFESLNSGFIWMDREARVRYVNTLGCTMTGLQVGGHVPAGPLMRAVQATLEGHATMPIRLPNANGDGSTLKIDVMPGLSRDDTMAFVEQVTAPTGEAMASAAAPSNIGLENLLTVIRTDLAEPWQRCAAAMREARDADDMAAMAPLMQELDSVGAILSKLIDLAQIWSSGSLLADDRIEIWELLRSTWETVQPLANHRNVKVRFTRFPADAPLSCVYGSESWLRRVLVECLEAELRAAQPGATVDIEYHQQGQRIMVVFRDSGMFAPSRSQSTMLSAGTATARIRQGAGNGEPPHARDLIGQHLCRQIVELHGGHLREEIDDDVRNFLIDLPAGAPVRSMTPEIDIQQAQQYARDLAALMARRRTKTAAATASPAKE</sequence>
<dbReference type="InterPro" id="IPR035965">
    <property type="entry name" value="PAS-like_dom_sf"/>
</dbReference>
<dbReference type="Proteomes" id="UP001365405">
    <property type="component" value="Unassembled WGS sequence"/>
</dbReference>
<comment type="caution">
    <text evidence="1">The sequence shown here is derived from an EMBL/GenBank/DDBJ whole genome shotgun (WGS) entry which is preliminary data.</text>
</comment>
<dbReference type="SUPFAM" id="SSF55874">
    <property type="entry name" value="ATPase domain of HSP90 chaperone/DNA topoisomerase II/histidine kinase"/>
    <property type="match status" value="1"/>
</dbReference>
<dbReference type="GO" id="GO:0016301">
    <property type="term" value="F:kinase activity"/>
    <property type="evidence" value="ECO:0007669"/>
    <property type="project" value="UniProtKB-KW"/>
</dbReference>
<name>A0ABU9CC83_9BURK</name>
<keyword evidence="1" id="KW-0418">Kinase</keyword>
<protein>
    <submittedName>
        <fullName evidence="1">Sensor histidine kinase</fullName>
    </submittedName>
</protein>
<dbReference type="Gene3D" id="3.30.565.10">
    <property type="entry name" value="Histidine kinase-like ATPase, C-terminal domain"/>
    <property type="match status" value="1"/>
</dbReference>
<gene>
    <name evidence="1" type="ORF">AACH10_04390</name>
</gene>
<reference evidence="1 2" key="1">
    <citation type="submission" date="2024-04" db="EMBL/GenBank/DDBJ databases">
        <title>Novel species of the genus Ideonella isolated from streams.</title>
        <authorList>
            <person name="Lu H."/>
        </authorList>
    </citation>
    <scope>NUCLEOTIDE SEQUENCE [LARGE SCALE GENOMIC DNA]</scope>
    <source>
        <strain evidence="1 2">DXS22W</strain>
    </source>
</reference>
<accession>A0ABU9CC83</accession>
<dbReference type="SUPFAM" id="SSF55785">
    <property type="entry name" value="PYP-like sensor domain (PAS domain)"/>
    <property type="match status" value="1"/>
</dbReference>